<evidence type="ECO:0000256" key="2">
    <source>
        <dbReference type="ARBA" id="ARBA00023134"/>
    </source>
</evidence>
<dbReference type="InterPro" id="IPR020568">
    <property type="entry name" value="Ribosomal_Su5_D2-typ_SF"/>
</dbReference>
<evidence type="ECO:0000313" key="5">
    <source>
        <dbReference type="Proteomes" id="UP000075260"/>
    </source>
</evidence>
<sequence length="164" mass="17410">MGCLDRLATFVRACSPADAPPQWSAPAPLERVTLRSAVEVTGKHIRHVSGPGAYAWLRFLFEPDPSLGDAIALRAAAVPLEHPHALPDEAFRMFLPALCTGLARAARAASGDAVLSGVSATLLEARFHEVDSRAMAYQHAAALAVRQAVVQAGTDPLPQRAQDK</sequence>
<comment type="caution">
    <text evidence="4">The sequence shown here is derived from an EMBL/GenBank/DDBJ whole genome shotgun (WGS) entry which is preliminary data.</text>
</comment>
<dbReference type="GO" id="GO:0005525">
    <property type="term" value="F:GTP binding"/>
    <property type="evidence" value="ECO:0007669"/>
    <property type="project" value="UniProtKB-KW"/>
</dbReference>
<proteinExistence type="predicted"/>
<keyword evidence="2" id="KW-0342">GTP-binding</keyword>
<dbReference type="SMART" id="SM00889">
    <property type="entry name" value="EFG_IV"/>
    <property type="match status" value="1"/>
</dbReference>
<dbReference type="Proteomes" id="UP000075260">
    <property type="component" value="Unassembled WGS sequence"/>
</dbReference>
<gene>
    <name evidence="4" type="ORF">BE15_12575</name>
</gene>
<dbReference type="Pfam" id="PF03764">
    <property type="entry name" value="EFG_IV"/>
    <property type="match status" value="1"/>
</dbReference>
<name>A0A150PYX3_SORCE</name>
<evidence type="ECO:0000256" key="1">
    <source>
        <dbReference type="ARBA" id="ARBA00022741"/>
    </source>
</evidence>
<dbReference type="AlphaFoldDB" id="A0A150PYX3"/>
<dbReference type="InterPro" id="IPR014721">
    <property type="entry name" value="Ribsml_uS5_D2-typ_fold_subgr"/>
</dbReference>
<dbReference type="SUPFAM" id="SSF54211">
    <property type="entry name" value="Ribosomal protein S5 domain 2-like"/>
    <property type="match status" value="1"/>
</dbReference>
<reference evidence="4 5" key="1">
    <citation type="submission" date="2014-02" db="EMBL/GenBank/DDBJ databases">
        <title>The small core and large imbalanced accessory genome model reveals a collaborative survival strategy of Sorangium cellulosum strains in nature.</title>
        <authorList>
            <person name="Han K."/>
            <person name="Peng R."/>
            <person name="Blom J."/>
            <person name="Li Y.-Z."/>
        </authorList>
    </citation>
    <scope>NUCLEOTIDE SEQUENCE [LARGE SCALE GENOMIC DNA]</scope>
    <source>
        <strain evidence="4 5">So0008-312</strain>
    </source>
</reference>
<dbReference type="InterPro" id="IPR005517">
    <property type="entry name" value="Transl_elong_EFG/EF2_IV"/>
</dbReference>
<evidence type="ECO:0000259" key="3">
    <source>
        <dbReference type="SMART" id="SM00889"/>
    </source>
</evidence>
<feature type="domain" description="Translation elongation factor EFG/EF2" evidence="3">
    <location>
        <begin position="27"/>
        <end position="153"/>
    </location>
</feature>
<keyword evidence="1" id="KW-0547">Nucleotide-binding</keyword>
<protein>
    <recommendedName>
        <fullName evidence="3">Translation elongation factor EFG/EF2 domain-containing protein</fullName>
    </recommendedName>
</protein>
<accession>A0A150PYX3</accession>
<organism evidence="4 5">
    <name type="scientific">Sorangium cellulosum</name>
    <name type="common">Polyangium cellulosum</name>
    <dbReference type="NCBI Taxonomy" id="56"/>
    <lineage>
        <taxon>Bacteria</taxon>
        <taxon>Pseudomonadati</taxon>
        <taxon>Myxococcota</taxon>
        <taxon>Polyangia</taxon>
        <taxon>Polyangiales</taxon>
        <taxon>Polyangiaceae</taxon>
        <taxon>Sorangium</taxon>
    </lineage>
</organism>
<evidence type="ECO:0000313" key="4">
    <source>
        <dbReference type="EMBL" id="KYF60568.1"/>
    </source>
</evidence>
<dbReference type="Gene3D" id="3.30.230.10">
    <property type="match status" value="1"/>
</dbReference>
<dbReference type="EMBL" id="JEMA01001269">
    <property type="protein sequence ID" value="KYF60568.1"/>
    <property type="molecule type" value="Genomic_DNA"/>
</dbReference>